<dbReference type="InterPro" id="IPR001810">
    <property type="entry name" value="F-box_dom"/>
</dbReference>
<dbReference type="InterPro" id="IPR001611">
    <property type="entry name" value="Leu-rich_rpt"/>
</dbReference>
<name>A0ABR2D5S0_9ROSI</name>
<gene>
    <name evidence="2" type="ORF">V6N12_060867</name>
</gene>
<keyword evidence="3" id="KW-1185">Reference proteome</keyword>
<proteinExistence type="predicted"/>
<comment type="caution">
    <text evidence="2">The sequence shown here is derived from an EMBL/GenBank/DDBJ whole genome shotgun (WGS) entry which is preliminary data.</text>
</comment>
<evidence type="ECO:0000259" key="1">
    <source>
        <dbReference type="PROSITE" id="PS50181"/>
    </source>
</evidence>
<feature type="domain" description="F-box" evidence="1">
    <location>
        <begin position="7"/>
        <end position="54"/>
    </location>
</feature>
<dbReference type="PROSITE" id="PS50181">
    <property type="entry name" value="FBOX"/>
    <property type="match status" value="1"/>
</dbReference>
<dbReference type="PANTHER" id="PTHR38926">
    <property type="entry name" value="F-BOX DOMAIN CONTAINING PROTEIN, EXPRESSED"/>
    <property type="match status" value="1"/>
</dbReference>
<dbReference type="SMART" id="SM00367">
    <property type="entry name" value="LRR_CC"/>
    <property type="match status" value="4"/>
</dbReference>
<reference evidence="2 3" key="1">
    <citation type="journal article" date="2024" name="G3 (Bethesda)">
        <title>Genome assembly of Hibiscus sabdariffa L. provides insights into metabolisms of medicinal natural products.</title>
        <authorList>
            <person name="Kim T."/>
        </authorList>
    </citation>
    <scope>NUCLEOTIDE SEQUENCE [LARGE SCALE GENOMIC DNA]</scope>
    <source>
        <strain evidence="2">TK-2024</strain>
        <tissue evidence="2">Old leaves</tissue>
    </source>
</reference>
<protein>
    <recommendedName>
        <fullName evidence="1">F-box domain-containing protein</fullName>
    </recommendedName>
</protein>
<dbReference type="Gene3D" id="3.80.10.10">
    <property type="entry name" value="Ribonuclease Inhibitor"/>
    <property type="match status" value="1"/>
</dbReference>
<accession>A0ABR2D5S0</accession>
<dbReference type="Pfam" id="PF13516">
    <property type="entry name" value="LRR_6"/>
    <property type="match status" value="2"/>
</dbReference>
<sequence length="320" mass="36523">MSTAGETRNWLELPLDVTASILYRLGAIEILNSAQNVCSQWRNICKDPSMWRSIDMRNLGDLWDMDYDLKKMCLHAVDRSCGHLHDINVEYFGTDELLSYISERSLHLKCLRLVSCHNISDEGLSEAALKLPFLEELEISYCSISKDALETIGRSCSLLKTFKFNLQGCIRFHVESDDEALAIAQTMPELRRLQLFGNRLTNKGLQAILNGCPHLEYLDLRQCFNVSLGGNLEKRCMERIKYLQRPYDSTHDYEFDAEIQDTGSSDEDYPSGISDIDLMGYSSSVQGRKSGKWDEDKMEVQHIRCLIIAIALAQEKCIRA</sequence>
<dbReference type="InterPro" id="IPR006553">
    <property type="entry name" value="Leu-rich_rpt_Cys-con_subtyp"/>
</dbReference>
<organism evidence="2 3">
    <name type="scientific">Hibiscus sabdariffa</name>
    <name type="common">roselle</name>
    <dbReference type="NCBI Taxonomy" id="183260"/>
    <lineage>
        <taxon>Eukaryota</taxon>
        <taxon>Viridiplantae</taxon>
        <taxon>Streptophyta</taxon>
        <taxon>Embryophyta</taxon>
        <taxon>Tracheophyta</taxon>
        <taxon>Spermatophyta</taxon>
        <taxon>Magnoliopsida</taxon>
        <taxon>eudicotyledons</taxon>
        <taxon>Gunneridae</taxon>
        <taxon>Pentapetalae</taxon>
        <taxon>rosids</taxon>
        <taxon>malvids</taxon>
        <taxon>Malvales</taxon>
        <taxon>Malvaceae</taxon>
        <taxon>Malvoideae</taxon>
        <taxon>Hibiscus</taxon>
    </lineage>
</organism>
<dbReference type="InterPro" id="IPR032675">
    <property type="entry name" value="LRR_dom_sf"/>
</dbReference>
<dbReference type="Proteomes" id="UP001472677">
    <property type="component" value="Unassembled WGS sequence"/>
</dbReference>
<evidence type="ECO:0000313" key="3">
    <source>
        <dbReference type="Proteomes" id="UP001472677"/>
    </source>
</evidence>
<evidence type="ECO:0000313" key="2">
    <source>
        <dbReference type="EMBL" id="KAK8530111.1"/>
    </source>
</evidence>
<dbReference type="CDD" id="cd22164">
    <property type="entry name" value="F-box_AtSKIP19-like"/>
    <property type="match status" value="1"/>
</dbReference>
<dbReference type="PANTHER" id="PTHR38926:SF2">
    <property type="entry name" value="F-BOX_LRR-REPEAT PROTEIN 21-RELATED"/>
    <property type="match status" value="1"/>
</dbReference>
<dbReference type="Pfam" id="PF12937">
    <property type="entry name" value="F-box-like"/>
    <property type="match status" value="1"/>
</dbReference>
<dbReference type="SUPFAM" id="SSF52047">
    <property type="entry name" value="RNI-like"/>
    <property type="match status" value="1"/>
</dbReference>
<dbReference type="EMBL" id="JBBPBM010000036">
    <property type="protein sequence ID" value="KAK8530111.1"/>
    <property type="molecule type" value="Genomic_DNA"/>
</dbReference>